<feature type="transmembrane region" description="Helical" evidence="8">
    <location>
        <begin position="250"/>
        <end position="275"/>
    </location>
</feature>
<dbReference type="Proteomes" id="UP000193200">
    <property type="component" value="Unassembled WGS sequence"/>
</dbReference>
<dbReference type="InterPro" id="IPR003841">
    <property type="entry name" value="Na/Pi_transpt"/>
</dbReference>
<evidence type="ECO:0000256" key="5">
    <source>
        <dbReference type="ARBA" id="ARBA00023136"/>
    </source>
</evidence>
<dbReference type="GO" id="GO:0005436">
    <property type="term" value="F:sodium:phosphate symporter activity"/>
    <property type="evidence" value="ECO:0007669"/>
    <property type="project" value="InterPro"/>
</dbReference>
<name>A0A1Y5SBS1_9PROT</name>
<keyword evidence="5 8" id="KW-0472">Membrane</keyword>
<keyword evidence="10" id="KW-1185">Reference proteome</keyword>
<protein>
    <submittedName>
        <fullName evidence="9">Na+/Pi-cotransporter</fullName>
    </submittedName>
</protein>
<comment type="subcellular location">
    <subcellularLocation>
        <location evidence="1">Cell membrane</location>
        <topology evidence="1">Multi-pass membrane protein</topology>
    </subcellularLocation>
</comment>
<feature type="transmembrane region" description="Helical" evidence="8">
    <location>
        <begin position="140"/>
        <end position="166"/>
    </location>
</feature>
<evidence type="ECO:0000256" key="2">
    <source>
        <dbReference type="ARBA" id="ARBA00022475"/>
    </source>
</evidence>
<evidence type="ECO:0000256" key="3">
    <source>
        <dbReference type="ARBA" id="ARBA00022692"/>
    </source>
</evidence>
<dbReference type="RefSeq" id="WP_139839566.1">
    <property type="nucleotide sequence ID" value="NZ_FWFR01000001.1"/>
</dbReference>
<accession>A0A1Y5SBS1</accession>
<reference evidence="9 10" key="1">
    <citation type="submission" date="2017-03" db="EMBL/GenBank/DDBJ databases">
        <authorList>
            <person name="Afonso C.L."/>
            <person name="Miller P.J."/>
            <person name="Scott M.A."/>
            <person name="Spackman E."/>
            <person name="Goraichik I."/>
            <person name="Dimitrov K.M."/>
            <person name="Suarez D.L."/>
            <person name="Swayne D.E."/>
        </authorList>
    </citation>
    <scope>NUCLEOTIDE SEQUENCE [LARGE SCALE GENOMIC DNA]</scope>
    <source>
        <strain evidence="9 10">CECT 7691</strain>
    </source>
</reference>
<evidence type="ECO:0000313" key="10">
    <source>
        <dbReference type="Proteomes" id="UP000193200"/>
    </source>
</evidence>
<feature type="coiled-coil region" evidence="6">
    <location>
        <begin position="476"/>
        <end position="503"/>
    </location>
</feature>
<feature type="transmembrane region" description="Helical" evidence="8">
    <location>
        <begin position="215"/>
        <end position="238"/>
    </location>
</feature>
<feature type="transmembrane region" description="Helical" evidence="8">
    <location>
        <begin position="287"/>
        <end position="307"/>
    </location>
</feature>
<gene>
    <name evidence="9" type="ORF">OCH7691_01421</name>
</gene>
<dbReference type="GO" id="GO:0044341">
    <property type="term" value="P:sodium-dependent phosphate transport"/>
    <property type="evidence" value="ECO:0007669"/>
    <property type="project" value="InterPro"/>
</dbReference>
<keyword evidence="6" id="KW-0175">Coiled coil</keyword>
<evidence type="ECO:0000313" key="9">
    <source>
        <dbReference type="EMBL" id="SLN35582.1"/>
    </source>
</evidence>
<feature type="compositionally biased region" description="Low complexity" evidence="7">
    <location>
        <begin position="578"/>
        <end position="587"/>
    </location>
</feature>
<dbReference type="OrthoDB" id="9763003at2"/>
<feature type="transmembrane region" description="Helical" evidence="8">
    <location>
        <begin position="85"/>
        <end position="106"/>
    </location>
</feature>
<evidence type="ECO:0000256" key="8">
    <source>
        <dbReference type="SAM" id="Phobius"/>
    </source>
</evidence>
<dbReference type="InParanoid" id="A0A1Y5SBS1"/>
<keyword evidence="3 8" id="KW-0812">Transmembrane</keyword>
<evidence type="ECO:0000256" key="7">
    <source>
        <dbReference type="SAM" id="MobiDB-lite"/>
    </source>
</evidence>
<organism evidence="9 10">
    <name type="scientific">Oceanibacterium hippocampi</name>
    <dbReference type="NCBI Taxonomy" id="745714"/>
    <lineage>
        <taxon>Bacteria</taxon>
        <taxon>Pseudomonadati</taxon>
        <taxon>Pseudomonadota</taxon>
        <taxon>Alphaproteobacteria</taxon>
        <taxon>Sneathiellales</taxon>
        <taxon>Sneathiellaceae</taxon>
        <taxon>Oceanibacterium</taxon>
    </lineage>
</organism>
<dbReference type="FunCoup" id="A0A1Y5SBS1">
    <property type="interactions" value="61"/>
</dbReference>
<dbReference type="EMBL" id="FWFR01000001">
    <property type="protein sequence ID" value="SLN35582.1"/>
    <property type="molecule type" value="Genomic_DNA"/>
</dbReference>
<sequence>MLTNALSGAGGLALFLLAMAMMTDGLKVFGGRNLKALLKNWTGTTIRGVLSGALVTATVQSSSAVTVATIGFVNAGVLSLRQALTVIFGANVGTTITGWLVAVVGFGFRIEAFALPIIAIGVGLRLLMPTARQRGLGDAITGFGLFFLGLAFLKEGFAGVAANFGIDAFGSPGGPLGTLAYVAVGFVATVLTQSSSAAIALILTAVSEGVIGPEIGAAAIIGANVGTTSTAVIAVIAATPNAKRVAAGHLAFNLATGIIALALLPGLLAVITWIGGFAGMTGHPVPLLALFHTVFNFLGVVLLSPFAGRMSRLLDRFFRSAEEDMSRPQHLDQTVLAAPELAIGALHQELGRLQSIVRALARASLGRSGPKPAAVARRSEAITSLGEAITEFAASIRTENLSRAVAEELPRALRVARYLEEAARLAPLVEDLARQTESLDYLPARLPVRNALDAALRVIGRPDEDPADGSADVAVREEATEAARDVDKDLADFETRYQEAKAAALAAVAGHGLGISKVGVLLDGLSHLRRLVEQIAKAGASFRLGLGDGSPADVGGNGNGNGETEADPPRTVPDERGASAGTPPTAGRTGGEG</sequence>
<dbReference type="NCBIfam" id="NF037997">
    <property type="entry name" value="Na_Pi_symport"/>
    <property type="match status" value="1"/>
</dbReference>
<keyword evidence="2" id="KW-1003">Cell membrane</keyword>
<dbReference type="Pfam" id="PF02690">
    <property type="entry name" value="Na_Pi_cotrans"/>
    <property type="match status" value="2"/>
</dbReference>
<dbReference type="GO" id="GO:0005886">
    <property type="term" value="C:plasma membrane"/>
    <property type="evidence" value="ECO:0007669"/>
    <property type="project" value="UniProtKB-SubCell"/>
</dbReference>
<evidence type="ECO:0000256" key="6">
    <source>
        <dbReference type="SAM" id="Coils"/>
    </source>
</evidence>
<dbReference type="PANTHER" id="PTHR10010">
    <property type="entry name" value="SOLUTE CARRIER FAMILY 34 SODIUM PHOSPHATE , MEMBER 2-RELATED"/>
    <property type="match status" value="1"/>
</dbReference>
<evidence type="ECO:0000256" key="4">
    <source>
        <dbReference type="ARBA" id="ARBA00022989"/>
    </source>
</evidence>
<feature type="transmembrane region" description="Helical" evidence="8">
    <location>
        <begin position="49"/>
        <end position="73"/>
    </location>
</feature>
<dbReference type="AlphaFoldDB" id="A0A1Y5SBS1"/>
<keyword evidence="4 8" id="KW-1133">Transmembrane helix</keyword>
<feature type="transmembrane region" description="Helical" evidence="8">
    <location>
        <begin position="112"/>
        <end position="128"/>
    </location>
</feature>
<feature type="region of interest" description="Disordered" evidence="7">
    <location>
        <begin position="546"/>
        <end position="593"/>
    </location>
</feature>
<feature type="transmembrane region" description="Helical" evidence="8">
    <location>
        <begin position="178"/>
        <end position="203"/>
    </location>
</feature>
<evidence type="ECO:0000256" key="1">
    <source>
        <dbReference type="ARBA" id="ARBA00004651"/>
    </source>
</evidence>
<dbReference type="PANTHER" id="PTHR10010:SF46">
    <property type="entry name" value="SODIUM-DEPENDENT PHOSPHATE TRANSPORT PROTEIN 2B"/>
    <property type="match status" value="1"/>
</dbReference>
<proteinExistence type="predicted"/>